<reference evidence="9 10" key="2">
    <citation type="journal article" date="2017" name="Int. J. Syst. Evol. Microbiol.">
        <title>Rouxiella badensis sp. nov. and Rouxiella silvae sp. nov. isolated from peat bog soil in Germany and emendation of the genus description.</title>
        <authorList>
            <person name="Le Fleche-Mateos A."/>
            <person name="Kugler J.H."/>
            <person name="Hansen S.H."/>
            <person name="Syldatk C."/>
            <person name="Hausmann R."/>
            <person name="Lomprez F."/>
            <person name="Vandenbogaert M."/>
            <person name="Manuguerra J.C."/>
            <person name="Grimont P.A."/>
        </authorList>
    </citation>
    <scope>NUCLEOTIDE SEQUENCE [LARGE SCALE GENOMIC DNA]</scope>
    <source>
        <strain evidence="9 10">213</strain>
    </source>
</reference>
<dbReference type="EMBL" id="MRWD01000082">
    <property type="protein sequence ID" value="ORJ18900.1"/>
    <property type="molecule type" value="Genomic_DNA"/>
</dbReference>
<dbReference type="AlphaFoldDB" id="A0AA41BVS6"/>
<dbReference type="InterPro" id="IPR013611">
    <property type="entry name" value="Transp-assoc_OB_typ2"/>
</dbReference>
<evidence type="ECO:0000256" key="4">
    <source>
        <dbReference type="ARBA" id="ARBA00022840"/>
    </source>
</evidence>
<evidence type="ECO:0000256" key="1">
    <source>
        <dbReference type="ARBA" id="ARBA00022448"/>
    </source>
</evidence>
<evidence type="ECO:0000256" key="6">
    <source>
        <dbReference type="ARBA" id="ARBA00023136"/>
    </source>
</evidence>
<dbReference type="GO" id="GO:0005524">
    <property type="term" value="F:ATP binding"/>
    <property type="evidence" value="ECO:0007669"/>
    <property type="project" value="UniProtKB-KW"/>
</dbReference>
<dbReference type="SMART" id="SM00382">
    <property type="entry name" value="AAA"/>
    <property type="match status" value="1"/>
</dbReference>
<evidence type="ECO:0000313" key="9">
    <source>
        <dbReference type="EMBL" id="ORJ18900.1"/>
    </source>
</evidence>
<dbReference type="InterPro" id="IPR027417">
    <property type="entry name" value="P-loop_NTPase"/>
</dbReference>
<dbReference type="PROSITE" id="PS50893">
    <property type="entry name" value="ABC_TRANSPORTER_2"/>
    <property type="match status" value="1"/>
</dbReference>
<dbReference type="Gene3D" id="3.40.50.300">
    <property type="entry name" value="P-loop containing nucleotide triphosphate hydrolases"/>
    <property type="match status" value="1"/>
</dbReference>
<dbReference type="InterPro" id="IPR017871">
    <property type="entry name" value="ABC_transporter-like_CS"/>
</dbReference>
<evidence type="ECO:0000313" key="8">
    <source>
        <dbReference type="EMBL" id="MBF6636149.1"/>
    </source>
</evidence>
<keyword evidence="1" id="KW-0813">Transport</keyword>
<evidence type="ECO:0000256" key="5">
    <source>
        <dbReference type="ARBA" id="ARBA00022967"/>
    </source>
</evidence>
<keyword evidence="4 8" id="KW-0067">ATP-binding</keyword>
<keyword evidence="5" id="KW-1278">Translocase</keyword>
<reference evidence="9" key="1">
    <citation type="submission" date="2016-12" db="EMBL/GenBank/DDBJ databases">
        <authorList>
            <person name="Le Fleche-Mateos A."/>
        </authorList>
    </citation>
    <scope>NUCLEOTIDE SEQUENCE</scope>
    <source>
        <strain evidence="9">213</strain>
    </source>
</reference>
<evidence type="ECO:0000313" key="10">
    <source>
        <dbReference type="Proteomes" id="UP000192722"/>
    </source>
</evidence>
<dbReference type="Proteomes" id="UP000192722">
    <property type="component" value="Unassembled WGS sequence"/>
</dbReference>
<evidence type="ECO:0000259" key="7">
    <source>
        <dbReference type="PROSITE" id="PS50893"/>
    </source>
</evidence>
<dbReference type="Pfam" id="PF00005">
    <property type="entry name" value="ABC_tran"/>
    <property type="match status" value="1"/>
</dbReference>
<keyword evidence="6" id="KW-0472">Membrane</keyword>
<proteinExistence type="predicted"/>
<dbReference type="InterPro" id="IPR008995">
    <property type="entry name" value="Mo/tungstate-bd_C_term_dom"/>
</dbReference>
<keyword evidence="10" id="KW-1185">Reference proteome</keyword>
<gene>
    <name evidence="9" type="ORF">BS639_22925</name>
    <name evidence="8" type="ORF">ITX54_05655</name>
</gene>
<evidence type="ECO:0000256" key="3">
    <source>
        <dbReference type="ARBA" id="ARBA00022741"/>
    </source>
</evidence>
<evidence type="ECO:0000313" key="11">
    <source>
        <dbReference type="Proteomes" id="UP000705283"/>
    </source>
</evidence>
<dbReference type="Gene3D" id="2.40.50.100">
    <property type="match status" value="1"/>
</dbReference>
<dbReference type="PANTHER" id="PTHR43875:SF15">
    <property type="entry name" value="TREHALOSE IMPORT ATP-BINDING PROTEIN SUGC"/>
    <property type="match status" value="1"/>
</dbReference>
<evidence type="ECO:0000256" key="2">
    <source>
        <dbReference type="ARBA" id="ARBA00022475"/>
    </source>
</evidence>
<reference evidence="8" key="3">
    <citation type="submission" date="2020-11" db="EMBL/GenBank/DDBJ databases">
        <authorList>
            <person name="Lee S.D."/>
        </authorList>
    </citation>
    <scope>NUCLEOTIDE SEQUENCE</scope>
    <source>
        <strain evidence="8">SAP-2</strain>
    </source>
</reference>
<protein>
    <submittedName>
        <fullName evidence="8 9">ABC transporter ATP-binding protein</fullName>
    </submittedName>
</protein>
<organism evidence="8 11">
    <name type="scientific">Rouxiella silvae</name>
    <dbReference type="NCBI Taxonomy" id="1646373"/>
    <lineage>
        <taxon>Bacteria</taxon>
        <taxon>Pseudomonadati</taxon>
        <taxon>Pseudomonadota</taxon>
        <taxon>Gammaproteobacteria</taxon>
        <taxon>Enterobacterales</taxon>
        <taxon>Yersiniaceae</taxon>
        <taxon>Rouxiella</taxon>
    </lineage>
</organism>
<dbReference type="InterPro" id="IPR003593">
    <property type="entry name" value="AAA+_ATPase"/>
</dbReference>
<dbReference type="FunFam" id="3.40.50.300:FF:000042">
    <property type="entry name" value="Maltose/maltodextrin ABC transporter, ATP-binding protein"/>
    <property type="match status" value="1"/>
</dbReference>
<dbReference type="PROSITE" id="PS00211">
    <property type="entry name" value="ABC_TRANSPORTER_1"/>
    <property type="match status" value="1"/>
</dbReference>
<dbReference type="RefSeq" id="WP_084984420.1">
    <property type="nucleotide sequence ID" value="NZ_CBCSCF010000004.1"/>
</dbReference>
<dbReference type="GO" id="GO:0140359">
    <property type="term" value="F:ABC-type transporter activity"/>
    <property type="evidence" value="ECO:0007669"/>
    <property type="project" value="UniProtKB-ARBA"/>
</dbReference>
<accession>A0AA41BVS6</accession>
<dbReference type="Pfam" id="PF08402">
    <property type="entry name" value="TOBE_2"/>
    <property type="match status" value="1"/>
</dbReference>
<sequence>MAEIILEGVSKSWGTTQVLQATDLRIDDGEFVAILGPSGCGKSTTLFLLAGLYAPTSGRILFDGQEVNAVDARDRNVGVVFQSYALYPHLSVYDNIGFPLRFTSLDKKQCDSAIRSAAAWVQVDELLARKPAALSGGQQQRVAMARALIKQPSLLLLDEPLSNLDATLRMAMRSELKAIHARSQATTLMVTHDQIEAMTMAQRIICMNKGRVEQIGTPDALYRQPANIFVAGFIGSPPITFLRGQASGYQAQFDRFSLTLSGHYTGPITLGIRPEDVLLVAPGSGHVGGHIMQIDPMGREVLYTLETPLGQIRVLDAGSLARFGIGTMVGMLFNDVTTLLFDAHGSRLATVATAWGPHAFSASPSACKIAG</sequence>
<dbReference type="SUPFAM" id="SSF50331">
    <property type="entry name" value="MOP-like"/>
    <property type="match status" value="1"/>
</dbReference>
<name>A0AA41BVS6_9GAMM</name>
<keyword evidence="2" id="KW-1003">Cell membrane</keyword>
<dbReference type="PANTHER" id="PTHR43875">
    <property type="entry name" value="MALTODEXTRIN IMPORT ATP-BINDING PROTEIN MSMX"/>
    <property type="match status" value="1"/>
</dbReference>
<keyword evidence="3" id="KW-0547">Nucleotide-binding</keyword>
<dbReference type="Proteomes" id="UP000705283">
    <property type="component" value="Unassembled WGS sequence"/>
</dbReference>
<dbReference type="SUPFAM" id="SSF52540">
    <property type="entry name" value="P-loop containing nucleoside triphosphate hydrolases"/>
    <property type="match status" value="1"/>
</dbReference>
<feature type="domain" description="ABC transporter" evidence="7">
    <location>
        <begin position="4"/>
        <end position="234"/>
    </location>
</feature>
<dbReference type="InterPro" id="IPR047641">
    <property type="entry name" value="ABC_transpr_MalK/UgpC-like"/>
</dbReference>
<dbReference type="InterPro" id="IPR003439">
    <property type="entry name" value="ABC_transporter-like_ATP-bd"/>
</dbReference>
<dbReference type="EMBL" id="JADMKS010000002">
    <property type="protein sequence ID" value="MBF6636149.1"/>
    <property type="molecule type" value="Genomic_DNA"/>
</dbReference>
<reference evidence="8" key="4">
    <citation type="submission" date="2022-09" db="EMBL/GenBank/DDBJ databases">
        <title>Rouxiella aceris sp. nov., isolated from tree sap and emended description of the genus Rhouxiella.</title>
        <authorList>
            <person name="Kim I.S."/>
        </authorList>
    </citation>
    <scope>NUCLEOTIDE SEQUENCE</scope>
    <source>
        <strain evidence="8">SAP-2</strain>
    </source>
</reference>
<comment type="caution">
    <text evidence="8">The sequence shown here is derived from an EMBL/GenBank/DDBJ whole genome shotgun (WGS) entry which is preliminary data.</text>
</comment>
<dbReference type="GO" id="GO:0016887">
    <property type="term" value="F:ATP hydrolysis activity"/>
    <property type="evidence" value="ECO:0007669"/>
    <property type="project" value="InterPro"/>
</dbReference>
<dbReference type="GO" id="GO:0055052">
    <property type="term" value="C:ATP-binding cassette (ABC) transporter complex, substrate-binding subunit-containing"/>
    <property type="evidence" value="ECO:0007669"/>
    <property type="project" value="TreeGrafter"/>
</dbReference>